<reference evidence="2 3" key="1">
    <citation type="submission" date="2015-01" db="EMBL/GenBank/DDBJ databases">
        <title>The Genome Sequence of Ochroconis gallopava CBS43764.</title>
        <authorList>
            <consortium name="The Broad Institute Genomics Platform"/>
            <person name="Cuomo C."/>
            <person name="de Hoog S."/>
            <person name="Gorbushina A."/>
            <person name="Stielow B."/>
            <person name="Teixiera M."/>
            <person name="Abouelleil A."/>
            <person name="Chapman S.B."/>
            <person name="Priest M."/>
            <person name="Young S.K."/>
            <person name="Wortman J."/>
            <person name="Nusbaum C."/>
            <person name="Birren B."/>
        </authorList>
    </citation>
    <scope>NUCLEOTIDE SEQUENCE [LARGE SCALE GENOMIC DNA]</scope>
    <source>
        <strain evidence="2 3">CBS 43764</strain>
    </source>
</reference>
<accession>A0A0D2B0Z6</accession>
<dbReference type="InParanoid" id="A0A0D2B0Z6"/>
<keyword evidence="3" id="KW-1185">Reference proteome</keyword>
<proteinExistence type="predicted"/>
<evidence type="ECO:0000256" key="1">
    <source>
        <dbReference type="SAM" id="MobiDB-lite"/>
    </source>
</evidence>
<dbReference type="EMBL" id="KN847539">
    <property type="protein sequence ID" value="KIW04994.1"/>
    <property type="molecule type" value="Genomic_DNA"/>
</dbReference>
<dbReference type="VEuPathDB" id="FungiDB:PV09_04153"/>
<name>A0A0D2B0Z6_9PEZI</name>
<evidence type="ECO:0000313" key="3">
    <source>
        <dbReference type="Proteomes" id="UP000053259"/>
    </source>
</evidence>
<organism evidence="2 3">
    <name type="scientific">Verruconis gallopava</name>
    <dbReference type="NCBI Taxonomy" id="253628"/>
    <lineage>
        <taxon>Eukaryota</taxon>
        <taxon>Fungi</taxon>
        <taxon>Dikarya</taxon>
        <taxon>Ascomycota</taxon>
        <taxon>Pezizomycotina</taxon>
        <taxon>Dothideomycetes</taxon>
        <taxon>Pleosporomycetidae</taxon>
        <taxon>Venturiales</taxon>
        <taxon>Sympoventuriaceae</taxon>
        <taxon>Verruconis</taxon>
    </lineage>
</organism>
<gene>
    <name evidence="2" type="ORF">PV09_04153</name>
</gene>
<dbReference type="Proteomes" id="UP000053259">
    <property type="component" value="Unassembled WGS sequence"/>
</dbReference>
<dbReference type="GeneID" id="27312126"/>
<dbReference type="HOGENOM" id="CLU_1338453_0_0_1"/>
<sequence length="205" mass="23211">MPLRVQSVEQVWHRSGSQHRRAAQEQPCGRRRQILRRQAHTLTVCQACRLQLAELYLGVSKLPEGQGSSGAGRCWGRKGYARESRAKDHKGVGWHVWDAREPCMSQRHTVKPLGSFPLVKQPGDSANLKERTDSCAIYTPVTNASCFTAVLSTQSAWFGRAQTRLVSGQEGTTLDIKSCAKSRFYFQEFFHAKNPRYSLIPWKHN</sequence>
<dbReference type="AlphaFoldDB" id="A0A0D2B0Z6"/>
<dbReference type="RefSeq" id="XP_016214863.1">
    <property type="nucleotide sequence ID" value="XM_016357459.1"/>
</dbReference>
<evidence type="ECO:0000313" key="2">
    <source>
        <dbReference type="EMBL" id="KIW04994.1"/>
    </source>
</evidence>
<protein>
    <submittedName>
        <fullName evidence="2">Uncharacterized protein</fullName>
    </submittedName>
</protein>
<feature type="region of interest" description="Disordered" evidence="1">
    <location>
        <begin position="1"/>
        <end position="28"/>
    </location>
</feature>